<dbReference type="PANTHER" id="PTHR23157:SF25">
    <property type="entry name" value="GRIP AND COILED-COIL DOMAIN-CONTAINING PROTEIN 1"/>
    <property type="match status" value="1"/>
</dbReference>
<evidence type="ECO:0000256" key="2">
    <source>
        <dbReference type="ARBA" id="ARBA00004496"/>
    </source>
</evidence>
<organism evidence="9">
    <name type="scientific">Culex tarsalis</name>
    <name type="common">Encephalitis mosquito</name>
    <dbReference type="NCBI Taxonomy" id="7177"/>
    <lineage>
        <taxon>Eukaryota</taxon>
        <taxon>Metazoa</taxon>
        <taxon>Ecdysozoa</taxon>
        <taxon>Arthropoda</taxon>
        <taxon>Hexapoda</taxon>
        <taxon>Insecta</taxon>
        <taxon>Pterygota</taxon>
        <taxon>Neoptera</taxon>
        <taxon>Endopterygota</taxon>
        <taxon>Diptera</taxon>
        <taxon>Nematocera</taxon>
        <taxon>Culicoidea</taxon>
        <taxon>Culicidae</taxon>
        <taxon>Culicinae</taxon>
        <taxon>Culicini</taxon>
        <taxon>Culex</taxon>
        <taxon>Culex</taxon>
    </lineage>
</organism>
<feature type="region of interest" description="Disordered" evidence="7">
    <location>
        <begin position="510"/>
        <end position="529"/>
    </location>
</feature>
<protein>
    <submittedName>
        <fullName evidence="9">Putative grip and coiled-coil domain-containing protein 1</fullName>
    </submittedName>
</protein>
<keyword evidence="3" id="KW-0963">Cytoplasm</keyword>
<comment type="subcellular location">
    <subcellularLocation>
        <location evidence="2">Cytoplasm</location>
    </subcellularLocation>
    <subcellularLocation>
        <location evidence="1">Endomembrane system</location>
        <topology evidence="1">Peripheral membrane protein</topology>
    </subcellularLocation>
</comment>
<dbReference type="PROSITE" id="PS50913">
    <property type="entry name" value="GRIP"/>
    <property type="match status" value="1"/>
</dbReference>
<feature type="compositionally biased region" description="Low complexity" evidence="7">
    <location>
        <begin position="60"/>
        <end position="79"/>
    </location>
</feature>
<evidence type="ECO:0000256" key="4">
    <source>
        <dbReference type="ARBA" id="ARBA00023054"/>
    </source>
</evidence>
<evidence type="ECO:0000256" key="1">
    <source>
        <dbReference type="ARBA" id="ARBA00004184"/>
    </source>
</evidence>
<feature type="coiled-coil region" evidence="6">
    <location>
        <begin position="568"/>
        <end position="620"/>
    </location>
</feature>
<evidence type="ECO:0000256" key="3">
    <source>
        <dbReference type="ARBA" id="ARBA00022490"/>
    </source>
</evidence>
<dbReference type="AlphaFoldDB" id="A0A1Q3FA25"/>
<proteinExistence type="predicted"/>
<evidence type="ECO:0000256" key="7">
    <source>
        <dbReference type="SAM" id="MobiDB-lite"/>
    </source>
</evidence>
<feature type="coiled-coil region" evidence="6">
    <location>
        <begin position="233"/>
        <end position="296"/>
    </location>
</feature>
<dbReference type="GO" id="GO:0005794">
    <property type="term" value="C:Golgi apparatus"/>
    <property type="evidence" value="ECO:0007669"/>
    <property type="project" value="TreeGrafter"/>
</dbReference>
<evidence type="ECO:0000313" key="9">
    <source>
        <dbReference type="EMBL" id="JAV24435.1"/>
    </source>
</evidence>
<sequence>MERQDLEAVVNSQKEQLSRYEKRLKDVVTAYKGLLKEKTALESSLAAFTSSGKDVADSASTSGGEQQQVSSSQPQSATSGDGGGDDALRDQVATLMNSLATLTAEKGRMEASFKSDRKQLRDVIAEKESAIRDLEQQIKSLNYTIKTDLENCKSKLKQDREEECNGQLVMICELQKQLLDERHLNETLEMQLRDLKIQFNQKHSDRRVNEMPQAESERVRQHSELLESSKKENAALSSLLHQFQGEIENLKRQHAAAIRSEQKRVLVAEERSKKLEQVHEERVANLEARLAELSEVVGTYDRLRQQDQDSICKLKDKLSKIVAVDGATTTRRISQESNVERIVEEIGYMKNLLLAENGKLESPLDLSSLFTVHVEESVVPAQSTSLEDYRSLERNFEACLKENEVLKANIQIHKTNTKTLQEKIKVLNANIDDLEVEYKNKLIEHNNVIKAEKVRTQELITALESDFKSKLSQLEQQLKKQRERSLQLLEEKEEEIKSLRTSFDILMHDTSGQQQQHSNGSEPTSADQFSENLPLALSKKINALNSVFKTDANSNPETHHILHYAHELARKEIEITALRTAKNNAEAALRQALHDKIASQEELHDRIAHLDEQIDRLERCKSREGANLEYLKNVVLSFLTSQDADGKRHMINAIAAVLKFSAAEMASIPAGDGGKR</sequence>
<feature type="region of interest" description="Disordered" evidence="7">
    <location>
        <begin position="53"/>
        <end position="88"/>
    </location>
</feature>
<dbReference type="PANTHER" id="PTHR23157">
    <property type="entry name" value="GRIP AND COILED-COIL DOMAIN-CONTAINING PROTEIN 1"/>
    <property type="match status" value="1"/>
</dbReference>
<evidence type="ECO:0000256" key="6">
    <source>
        <dbReference type="SAM" id="Coils"/>
    </source>
</evidence>
<feature type="coiled-coil region" evidence="6">
    <location>
        <begin position="3"/>
        <end position="30"/>
    </location>
</feature>
<dbReference type="SMART" id="SM00755">
    <property type="entry name" value="Grip"/>
    <property type="match status" value="1"/>
</dbReference>
<evidence type="ECO:0000256" key="5">
    <source>
        <dbReference type="ARBA" id="ARBA00023136"/>
    </source>
</evidence>
<dbReference type="Pfam" id="PF01465">
    <property type="entry name" value="GRIP"/>
    <property type="match status" value="1"/>
</dbReference>
<feature type="region of interest" description="Disordered" evidence="7">
    <location>
        <begin position="203"/>
        <end position="225"/>
    </location>
</feature>
<accession>A0A1Q3FA25</accession>
<dbReference type="InterPro" id="IPR000237">
    <property type="entry name" value="GRIP_dom"/>
</dbReference>
<feature type="coiled-coil region" evidence="6">
    <location>
        <begin position="117"/>
        <end position="151"/>
    </location>
</feature>
<keyword evidence="4 6" id="KW-0175">Coiled coil</keyword>
<dbReference type="InterPro" id="IPR051952">
    <property type="entry name" value="Golgi-autophagy_related"/>
</dbReference>
<feature type="domain" description="GRIP" evidence="8">
    <location>
        <begin position="621"/>
        <end position="671"/>
    </location>
</feature>
<keyword evidence="5" id="KW-0472">Membrane</keyword>
<dbReference type="Gene3D" id="1.10.220.60">
    <property type="entry name" value="GRIP domain"/>
    <property type="match status" value="1"/>
</dbReference>
<dbReference type="EMBL" id="GFDL01010610">
    <property type="protein sequence ID" value="JAV24435.1"/>
    <property type="molecule type" value="Transcribed_RNA"/>
</dbReference>
<evidence type="ECO:0000259" key="8">
    <source>
        <dbReference type="PROSITE" id="PS50913"/>
    </source>
</evidence>
<reference evidence="9" key="1">
    <citation type="submission" date="2017-01" db="EMBL/GenBank/DDBJ databases">
        <title>A deep insight into the sialotranscriptome of adult male and female Cluex tarsalis mosquitoes.</title>
        <authorList>
            <person name="Ribeiro J.M."/>
            <person name="Moreira F."/>
            <person name="Bernard K.A."/>
            <person name="Calvo E."/>
        </authorList>
    </citation>
    <scope>NUCLEOTIDE SEQUENCE</scope>
    <source>
        <strain evidence="9">Kern County</strain>
        <tissue evidence="9">Salivary glands</tissue>
    </source>
</reference>
<name>A0A1Q3FA25_CULTA</name>
<feature type="coiled-coil region" evidence="6">
    <location>
        <begin position="389"/>
        <end position="509"/>
    </location>
</feature>